<keyword evidence="2" id="KW-1185">Reference proteome</keyword>
<dbReference type="WBParaSite" id="SCUD_0002131401-mRNA-1">
    <property type="protein sequence ID" value="SCUD_0002131401-mRNA-1"/>
    <property type="gene ID" value="SCUD_0002131401"/>
</dbReference>
<reference evidence="3" key="1">
    <citation type="submission" date="2016-06" db="UniProtKB">
        <authorList>
            <consortium name="WormBaseParasite"/>
        </authorList>
    </citation>
    <scope>IDENTIFICATION</scope>
</reference>
<organism evidence="3">
    <name type="scientific">Schistosoma curassoni</name>
    <dbReference type="NCBI Taxonomy" id="6186"/>
    <lineage>
        <taxon>Eukaryota</taxon>
        <taxon>Metazoa</taxon>
        <taxon>Spiralia</taxon>
        <taxon>Lophotrochozoa</taxon>
        <taxon>Platyhelminthes</taxon>
        <taxon>Trematoda</taxon>
        <taxon>Digenea</taxon>
        <taxon>Strigeidida</taxon>
        <taxon>Schistosomatoidea</taxon>
        <taxon>Schistosomatidae</taxon>
        <taxon>Schistosoma</taxon>
    </lineage>
</organism>
<evidence type="ECO:0000313" key="3">
    <source>
        <dbReference type="WBParaSite" id="SCUD_0002131401-mRNA-1"/>
    </source>
</evidence>
<sequence length="105" mass="12105">MRQIYDIAKRLVGKYSKPERAVKDKEVKIITGIQEQRNRCVEHFEELLNKLATLGSPDSEAAHTDLPIDVTPSTIKFIHTLRKSSNWIMSQALTWNREGKWKGGR</sequence>
<protein>
    <submittedName>
        <fullName evidence="1 3">Uncharacterized protein</fullName>
    </submittedName>
</protein>
<proteinExistence type="predicted"/>
<evidence type="ECO:0000313" key="1">
    <source>
        <dbReference type="EMBL" id="VDP75038.1"/>
    </source>
</evidence>
<gene>
    <name evidence="1" type="ORF">SCUD_LOCUS21311</name>
</gene>
<dbReference type="EMBL" id="UZAK01046257">
    <property type="protein sequence ID" value="VDP75038.1"/>
    <property type="molecule type" value="Genomic_DNA"/>
</dbReference>
<dbReference type="AlphaFoldDB" id="A0A183L1W0"/>
<accession>A0A183L1W0</accession>
<evidence type="ECO:0000313" key="2">
    <source>
        <dbReference type="Proteomes" id="UP000279833"/>
    </source>
</evidence>
<dbReference type="Proteomes" id="UP000279833">
    <property type="component" value="Unassembled WGS sequence"/>
</dbReference>
<name>A0A183L1W0_9TREM</name>
<reference evidence="1 2" key="2">
    <citation type="submission" date="2018-11" db="EMBL/GenBank/DDBJ databases">
        <authorList>
            <consortium name="Pathogen Informatics"/>
        </authorList>
    </citation>
    <scope>NUCLEOTIDE SEQUENCE [LARGE SCALE GENOMIC DNA]</scope>
    <source>
        <strain evidence="1">Dakar</strain>
        <strain evidence="2">Dakar, Senegal</strain>
    </source>
</reference>